<evidence type="ECO:0000313" key="1">
    <source>
        <dbReference type="EMBL" id="VFJ98029.1"/>
    </source>
</evidence>
<proteinExistence type="predicted"/>
<reference evidence="2" key="1">
    <citation type="submission" date="2019-02" db="EMBL/GenBank/DDBJ databases">
        <authorList>
            <person name="Gruber-Vodicka R. H."/>
            <person name="Seah K. B. B."/>
        </authorList>
    </citation>
    <scope>NUCLEOTIDE SEQUENCE</scope>
    <source>
        <strain evidence="3">BECK_SA2B12</strain>
        <strain evidence="2">BECK_SA2B15</strain>
        <strain evidence="1">BECK_SA2B20</strain>
    </source>
</reference>
<dbReference type="EMBL" id="CAADFI010000124">
    <property type="protein sequence ID" value="VFJ98029.1"/>
    <property type="molecule type" value="Genomic_DNA"/>
</dbReference>
<organism evidence="2">
    <name type="scientific">Candidatus Kentrum eta</name>
    <dbReference type="NCBI Taxonomy" id="2126337"/>
    <lineage>
        <taxon>Bacteria</taxon>
        <taxon>Pseudomonadati</taxon>
        <taxon>Pseudomonadota</taxon>
        <taxon>Gammaproteobacteria</taxon>
        <taxon>Candidatus Kentrum</taxon>
    </lineage>
</organism>
<dbReference type="PANTHER" id="PTHR34614">
    <property type="match status" value="1"/>
</dbReference>
<evidence type="ECO:0008006" key="4">
    <source>
        <dbReference type="Google" id="ProtNLM"/>
    </source>
</evidence>
<dbReference type="PANTHER" id="PTHR34614:SF2">
    <property type="entry name" value="TRANSPOSASE IS4-LIKE DOMAIN-CONTAINING PROTEIN"/>
    <property type="match status" value="1"/>
</dbReference>
<gene>
    <name evidence="2" type="ORF">BECKH772A_GA0070896_105851</name>
    <name evidence="1" type="ORF">BECKH772B_GA0070898_101242</name>
    <name evidence="3" type="ORF">BECKH772C_GA0070978_105322</name>
</gene>
<dbReference type="EMBL" id="CAADFG010000585">
    <property type="protein sequence ID" value="VFK05727.1"/>
    <property type="molecule type" value="Genomic_DNA"/>
</dbReference>
<name>A0A450VLZ7_9GAMM</name>
<sequence>METSVRALDFSDDRLAGVLDYLAKDEEWERFEGELNGHVMGVYDLEAERVRIDTTTAKSYVNVTEDGLFQFGHSKDHRPDLPQLKISQSVLDPLGIPVTTTVVSGNCADDPLYIPEIKRVRASLGTPGFLYIGDSKMGSVATRAYIG</sequence>
<dbReference type="AlphaFoldDB" id="A0A450VLZ7"/>
<evidence type="ECO:0000313" key="2">
    <source>
        <dbReference type="EMBL" id="VFK05727.1"/>
    </source>
</evidence>
<protein>
    <recommendedName>
        <fullName evidence="4">Transposase DDE domain-containing protein</fullName>
    </recommendedName>
</protein>
<accession>A0A450VLZ7</accession>
<evidence type="ECO:0000313" key="3">
    <source>
        <dbReference type="EMBL" id="VFK08636.1"/>
    </source>
</evidence>
<dbReference type="EMBL" id="CAADFJ010000532">
    <property type="protein sequence ID" value="VFK08636.1"/>
    <property type="molecule type" value="Genomic_DNA"/>
</dbReference>